<dbReference type="Gene3D" id="1.20.930.20">
    <property type="entry name" value="Adaptor protein Cbl, N-terminal domain"/>
    <property type="match status" value="1"/>
</dbReference>
<gene>
    <name evidence="2" type="ORF">BS47DRAFT_112420</name>
</gene>
<feature type="compositionally biased region" description="Low complexity" evidence="1">
    <location>
        <begin position="16"/>
        <end position="27"/>
    </location>
</feature>
<keyword evidence="3" id="KW-1185">Reference proteome</keyword>
<protein>
    <submittedName>
        <fullName evidence="2">Uncharacterized protein</fullName>
    </submittedName>
</protein>
<evidence type="ECO:0000256" key="1">
    <source>
        <dbReference type="SAM" id="MobiDB-lite"/>
    </source>
</evidence>
<organism evidence="2 3">
    <name type="scientific">Hydnum rufescens UP504</name>
    <dbReference type="NCBI Taxonomy" id="1448309"/>
    <lineage>
        <taxon>Eukaryota</taxon>
        <taxon>Fungi</taxon>
        <taxon>Dikarya</taxon>
        <taxon>Basidiomycota</taxon>
        <taxon>Agaricomycotina</taxon>
        <taxon>Agaricomycetes</taxon>
        <taxon>Cantharellales</taxon>
        <taxon>Hydnaceae</taxon>
        <taxon>Hydnum</taxon>
    </lineage>
</organism>
<feature type="region of interest" description="Disordered" evidence="1">
    <location>
        <begin position="1"/>
        <end position="34"/>
    </location>
</feature>
<evidence type="ECO:0000313" key="3">
    <source>
        <dbReference type="Proteomes" id="UP000886523"/>
    </source>
</evidence>
<dbReference type="AlphaFoldDB" id="A0A9P6AQ40"/>
<comment type="caution">
    <text evidence="2">The sequence shown here is derived from an EMBL/GenBank/DDBJ whole genome shotgun (WGS) entry which is preliminary data.</text>
</comment>
<dbReference type="Proteomes" id="UP000886523">
    <property type="component" value="Unassembled WGS sequence"/>
</dbReference>
<dbReference type="GO" id="GO:0007166">
    <property type="term" value="P:cell surface receptor signaling pathway"/>
    <property type="evidence" value="ECO:0007669"/>
    <property type="project" value="InterPro"/>
</dbReference>
<evidence type="ECO:0000313" key="2">
    <source>
        <dbReference type="EMBL" id="KAF9509908.1"/>
    </source>
</evidence>
<accession>A0A9P6AQ40</accession>
<reference evidence="2" key="1">
    <citation type="journal article" date="2020" name="Nat. Commun.">
        <title>Large-scale genome sequencing of mycorrhizal fungi provides insights into the early evolution of symbiotic traits.</title>
        <authorList>
            <person name="Miyauchi S."/>
            <person name="Kiss E."/>
            <person name="Kuo A."/>
            <person name="Drula E."/>
            <person name="Kohler A."/>
            <person name="Sanchez-Garcia M."/>
            <person name="Morin E."/>
            <person name="Andreopoulos B."/>
            <person name="Barry K.W."/>
            <person name="Bonito G."/>
            <person name="Buee M."/>
            <person name="Carver A."/>
            <person name="Chen C."/>
            <person name="Cichocki N."/>
            <person name="Clum A."/>
            <person name="Culley D."/>
            <person name="Crous P.W."/>
            <person name="Fauchery L."/>
            <person name="Girlanda M."/>
            <person name="Hayes R.D."/>
            <person name="Keri Z."/>
            <person name="LaButti K."/>
            <person name="Lipzen A."/>
            <person name="Lombard V."/>
            <person name="Magnuson J."/>
            <person name="Maillard F."/>
            <person name="Murat C."/>
            <person name="Nolan M."/>
            <person name="Ohm R.A."/>
            <person name="Pangilinan J."/>
            <person name="Pereira M.F."/>
            <person name="Perotto S."/>
            <person name="Peter M."/>
            <person name="Pfister S."/>
            <person name="Riley R."/>
            <person name="Sitrit Y."/>
            <person name="Stielow J.B."/>
            <person name="Szollosi G."/>
            <person name="Zifcakova L."/>
            <person name="Stursova M."/>
            <person name="Spatafora J.W."/>
            <person name="Tedersoo L."/>
            <person name="Vaario L.M."/>
            <person name="Yamada A."/>
            <person name="Yan M."/>
            <person name="Wang P."/>
            <person name="Xu J."/>
            <person name="Bruns T."/>
            <person name="Baldrian P."/>
            <person name="Vilgalys R."/>
            <person name="Dunand C."/>
            <person name="Henrissat B."/>
            <person name="Grigoriev I.V."/>
            <person name="Hibbett D."/>
            <person name="Nagy L.G."/>
            <person name="Martin F.M."/>
        </authorList>
    </citation>
    <scope>NUCLEOTIDE SEQUENCE</scope>
    <source>
        <strain evidence="2">UP504</strain>
    </source>
</reference>
<proteinExistence type="predicted"/>
<sequence length="274" mass="29885">MPSRGLSPPRGRSVQSSLPPSNDSPPNGASSSTLRLATATAPQSGYPDYTTGRGWDATLVISSMIRDIRLLPPALSGPLARVLHVLAVVIEAVKTMGDGRDRCTQLMVRVTRFLETLVDGLKGKNIDDMRIASSLHILRHNLIAILADATRWSHLNLVERYSQRDKIMDAISIHGENLTDCLHTFRIVTLMTASSPWDRIERIGFPGPPVSARPLAASENTLGSIVATGLHDFFERPAGHAVFEQIEVAVQGRLEEIRLRATSTPVGSRYPNCP</sequence>
<name>A0A9P6AQ40_9AGAM</name>
<dbReference type="EMBL" id="MU129026">
    <property type="protein sequence ID" value="KAF9509908.1"/>
    <property type="molecule type" value="Genomic_DNA"/>
</dbReference>
<dbReference type="InterPro" id="IPR036537">
    <property type="entry name" value="Adaptor_Cbl_N_dom_sf"/>
</dbReference>
<dbReference type="InterPro" id="IPR059179">
    <property type="entry name" value="MLKL-like_MCAfunc"/>
</dbReference>
<dbReference type="CDD" id="cd21037">
    <property type="entry name" value="MLKL_NTD"/>
    <property type="match status" value="1"/>
</dbReference>